<dbReference type="SUPFAM" id="SSF54427">
    <property type="entry name" value="NTF2-like"/>
    <property type="match status" value="1"/>
</dbReference>
<evidence type="ECO:0008006" key="3">
    <source>
        <dbReference type="Google" id="ProtNLM"/>
    </source>
</evidence>
<protein>
    <recommendedName>
        <fullName evidence="3">SnoaL-like domain-containing protein</fullName>
    </recommendedName>
</protein>
<organism evidence="1 2">
    <name type="scientific">Jonesia denitrificans (strain ATCC 14870 / DSM 20603 / BCRC 15368 / CIP 55.134 / JCM 11481 / NBRC 15587 / NCTC 10816 / Prevot 55134)</name>
    <name type="common">Listeria denitrificans</name>
    <dbReference type="NCBI Taxonomy" id="471856"/>
    <lineage>
        <taxon>Bacteria</taxon>
        <taxon>Bacillati</taxon>
        <taxon>Actinomycetota</taxon>
        <taxon>Actinomycetes</taxon>
        <taxon>Micrococcales</taxon>
        <taxon>Jonesiaceae</taxon>
        <taxon>Jonesia</taxon>
    </lineage>
</organism>
<evidence type="ECO:0000313" key="1">
    <source>
        <dbReference type="EMBL" id="ACV09154.1"/>
    </source>
</evidence>
<keyword evidence="2" id="KW-1185">Reference proteome</keyword>
<dbReference type="Gene3D" id="3.10.450.50">
    <property type="match status" value="1"/>
</dbReference>
<accession>C7R4Y4</accession>
<dbReference type="RefSeq" id="WP_015771782.1">
    <property type="nucleotide sequence ID" value="NC_013174.1"/>
</dbReference>
<dbReference type="AlphaFoldDB" id="C7R4Y4"/>
<dbReference type="EMBL" id="CP001706">
    <property type="protein sequence ID" value="ACV09154.1"/>
    <property type="molecule type" value="Genomic_DNA"/>
</dbReference>
<name>C7R4Y4_JONDD</name>
<evidence type="ECO:0000313" key="2">
    <source>
        <dbReference type="Proteomes" id="UP000000628"/>
    </source>
</evidence>
<dbReference type="HOGENOM" id="CLU_147287_2_2_11"/>
<sequence>MKGTTMHVTLPTDCGNAPRIDIVGQFAVHWAKGDTDFLQEWLTDGAHWDVIGRATLTADASLTEVIPPMTPERVEVISVITHGRLASCDGYIEAGSRRISFSHVFRFASTAKTSKIAELRSYWIESPN</sequence>
<dbReference type="STRING" id="471856.Jden_1506"/>
<dbReference type="InterPro" id="IPR032710">
    <property type="entry name" value="NTF2-like_dom_sf"/>
</dbReference>
<dbReference type="Proteomes" id="UP000000628">
    <property type="component" value="Chromosome"/>
</dbReference>
<dbReference type="KEGG" id="jde:Jden_1506"/>
<dbReference type="eggNOG" id="COG3631">
    <property type="taxonomic scope" value="Bacteria"/>
</dbReference>
<reference evidence="1 2" key="1">
    <citation type="journal article" date="2009" name="Stand. Genomic Sci.">
        <title>Complete genome sequence of Jonesia denitrificans type strain (Prevot 55134).</title>
        <authorList>
            <person name="Pukall R."/>
            <person name="Gehrich-Schroter G."/>
            <person name="Lapidus A."/>
            <person name="Nolan M."/>
            <person name="Glavina Del Rio T."/>
            <person name="Lucas S."/>
            <person name="Chen F."/>
            <person name="Tice H."/>
            <person name="Pitluck S."/>
            <person name="Cheng J.F."/>
            <person name="Copeland A."/>
            <person name="Saunders E."/>
            <person name="Brettin T."/>
            <person name="Detter J.C."/>
            <person name="Bruce D."/>
            <person name="Goodwin L."/>
            <person name="Pati A."/>
            <person name="Ivanova N."/>
            <person name="Mavromatis K."/>
            <person name="Ovchinnikova G."/>
            <person name="Chen A."/>
            <person name="Palaniappan K."/>
            <person name="Land M."/>
            <person name="Hauser L."/>
            <person name="Chang Y.J."/>
            <person name="Jeffries C.D."/>
            <person name="Chain P."/>
            <person name="Goker M."/>
            <person name="Bristow J."/>
            <person name="Eisen J.A."/>
            <person name="Markowitz V."/>
            <person name="Hugenholtz P."/>
            <person name="Kyrpides N.C."/>
            <person name="Klenk H.P."/>
            <person name="Han C."/>
        </authorList>
    </citation>
    <scope>NUCLEOTIDE SEQUENCE [LARGE SCALE GENOMIC DNA]</scope>
    <source>
        <strain evidence="2">ATCC 14870 / DSM 20603 / BCRC 15368 / CIP 55.134 / JCM 11481 / NBRC 15587 / NCTC 10816 / Prevot 55134</strain>
    </source>
</reference>
<proteinExistence type="predicted"/>
<gene>
    <name evidence="1" type="ordered locus">Jden_1506</name>
</gene>